<sequence length="267" mass="30059">MSTYYFHYQSDNVLSIMKIFSIYSFLFIYAATKAAIVLEGKTVQTIKGAKVTKVTSVLEGVSRIRCVDVCIHQNRAGNCRTAGYHKSSRTCYLSMHGKRDIVVVSDQTCSVMMIEDERGENVTQWANEVYDFSSEYTQTSKWGAIQLRGEPDAFPNGYGDSGLAWCPSVTNRLEFLEVSFALAVEITGVDIYETWYGGRVTAVKCFENGGYVTLWSGTATGYVEYARIFSPPLNTNCFSDRIRIEIAASYNWVEIDAIRLHGFLERN</sequence>
<organism evidence="3 4">
    <name type="scientific">Mya arenaria</name>
    <name type="common">Soft-shell clam</name>
    <dbReference type="NCBI Taxonomy" id="6604"/>
    <lineage>
        <taxon>Eukaryota</taxon>
        <taxon>Metazoa</taxon>
        <taxon>Spiralia</taxon>
        <taxon>Lophotrochozoa</taxon>
        <taxon>Mollusca</taxon>
        <taxon>Bivalvia</taxon>
        <taxon>Autobranchia</taxon>
        <taxon>Heteroconchia</taxon>
        <taxon>Euheterodonta</taxon>
        <taxon>Imparidentia</taxon>
        <taxon>Neoheterodontei</taxon>
        <taxon>Myida</taxon>
        <taxon>Myoidea</taxon>
        <taxon>Myidae</taxon>
        <taxon>Mya</taxon>
    </lineage>
</organism>
<keyword evidence="1" id="KW-1133">Transmembrane helix</keyword>
<evidence type="ECO:0000259" key="2">
    <source>
        <dbReference type="Pfam" id="PF25900"/>
    </source>
</evidence>
<keyword evidence="4" id="KW-1185">Reference proteome</keyword>
<proteinExistence type="predicted"/>
<keyword evidence="1" id="KW-0812">Transmembrane</keyword>
<name>A0ABY7F7X2_MYAAR</name>
<protein>
    <recommendedName>
        <fullName evidence="2">Pappalysin-1 SD scarf domain-containing protein</fullName>
    </recommendedName>
</protein>
<dbReference type="Proteomes" id="UP001164746">
    <property type="component" value="Chromosome 10"/>
</dbReference>
<dbReference type="InterPro" id="IPR058897">
    <property type="entry name" value="PAPPA_SD_C"/>
</dbReference>
<feature type="domain" description="Pappalysin-1 SD scarf" evidence="2">
    <location>
        <begin position="119"/>
        <end position="262"/>
    </location>
</feature>
<evidence type="ECO:0000313" key="3">
    <source>
        <dbReference type="EMBL" id="WAR18070.1"/>
    </source>
</evidence>
<keyword evidence="1" id="KW-0472">Membrane</keyword>
<accession>A0ABY7F7X2</accession>
<dbReference type="EMBL" id="CP111021">
    <property type="protein sequence ID" value="WAR18070.1"/>
    <property type="molecule type" value="Genomic_DNA"/>
</dbReference>
<feature type="transmembrane region" description="Helical" evidence="1">
    <location>
        <begin position="20"/>
        <end position="38"/>
    </location>
</feature>
<reference evidence="3" key="1">
    <citation type="submission" date="2022-11" db="EMBL/GenBank/DDBJ databases">
        <title>Centuries of genome instability and evolution in soft-shell clam transmissible cancer (bioRxiv).</title>
        <authorList>
            <person name="Hart S.F.M."/>
            <person name="Yonemitsu M.A."/>
            <person name="Giersch R.M."/>
            <person name="Beal B.F."/>
            <person name="Arriagada G."/>
            <person name="Davis B.W."/>
            <person name="Ostrander E.A."/>
            <person name="Goff S.P."/>
            <person name="Metzger M.J."/>
        </authorList>
    </citation>
    <scope>NUCLEOTIDE SEQUENCE</scope>
    <source>
        <strain evidence="3">MELC-2E11</strain>
        <tissue evidence="3">Siphon/mantle</tissue>
    </source>
</reference>
<evidence type="ECO:0000313" key="4">
    <source>
        <dbReference type="Proteomes" id="UP001164746"/>
    </source>
</evidence>
<dbReference type="Pfam" id="PF25900">
    <property type="entry name" value="PAPPA"/>
    <property type="match status" value="1"/>
</dbReference>
<gene>
    <name evidence="3" type="ORF">MAR_032664</name>
</gene>
<evidence type="ECO:0000256" key="1">
    <source>
        <dbReference type="SAM" id="Phobius"/>
    </source>
</evidence>